<keyword evidence="2" id="KW-1185">Reference proteome</keyword>
<name>A0A401RH15_CHIPU</name>
<sequence length="202" mass="22472">MLKTHFGNLRKVGSEGCLLDCEFLPWTRQILPWCKHSTADCQEGARMEVPAIEEAKVVVCEEGQKVTIPEVRIEKEYSLSVDTLHQLARDSYDESDKSCDSLGPGGQDTAYRLGVDDLGMWRTYSDGNLARDGERRDFISSSQLKGKQKTESGWSLPSPKTLRKERALARVAAAKEHLRSIFTGSRKVGGKTPLRRGGDVCV</sequence>
<dbReference type="Proteomes" id="UP000287033">
    <property type="component" value="Unassembled WGS sequence"/>
</dbReference>
<dbReference type="EMBL" id="BEZZ01004108">
    <property type="protein sequence ID" value="GCC17410.1"/>
    <property type="molecule type" value="Genomic_DNA"/>
</dbReference>
<dbReference type="OrthoDB" id="196547at2759"/>
<comment type="caution">
    <text evidence="1">The sequence shown here is derived from an EMBL/GenBank/DDBJ whole genome shotgun (WGS) entry which is preliminary data.</text>
</comment>
<dbReference type="STRING" id="137246.A0A401RH15"/>
<accession>A0A401RH15</accession>
<protein>
    <submittedName>
        <fullName evidence="1">Uncharacterized protein</fullName>
    </submittedName>
</protein>
<organism evidence="1 2">
    <name type="scientific">Chiloscyllium punctatum</name>
    <name type="common">Brownbanded bambooshark</name>
    <name type="synonym">Hemiscyllium punctatum</name>
    <dbReference type="NCBI Taxonomy" id="137246"/>
    <lineage>
        <taxon>Eukaryota</taxon>
        <taxon>Metazoa</taxon>
        <taxon>Chordata</taxon>
        <taxon>Craniata</taxon>
        <taxon>Vertebrata</taxon>
        <taxon>Chondrichthyes</taxon>
        <taxon>Elasmobranchii</taxon>
        <taxon>Galeomorphii</taxon>
        <taxon>Galeoidea</taxon>
        <taxon>Orectolobiformes</taxon>
        <taxon>Hemiscylliidae</taxon>
        <taxon>Chiloscyllium</taxon>
    </lineage>
</organism>
<dbReference type="AlphaFoldDB" id="A0A401RH15"/>
<gene>
    <name evidence="1" type="ORF">chiPu_0021528</name>
</gene>
<evidence type="ECO:0000313" key="2">
    <source>
        <dbReference type="Proteomes" id="UP000287033"/>
    </source>
</evidence>
<proteinExistence type="predicted"/>
<reference evidence="1 2" key="1">
    <citation type="journal article" date="2018" name="Nat. Ecol. Evol.">
        <title>Shark genomes provide insights into elasmobranch evolution and the origin of vertebrates.</title>
        <authorList>
            <person name="Hara Y"/>
            <person name="Yamaguchi K"/>
            <person name="Onimaru K"/>
            <person name="Kadota M"/>
            <person name="Koyanagi M"/>
            <person name="Keeley SD"/>
            <person name="Tatsumi K"/>
            <person name="Tanaka K"/>
            <person name="Motone F"/>
            <person name="Kageyama Y"/>
            <person name="Nozu R"/>
            <person name="Adachi N"/>
            <person name="Nishimura O"/>
            <person name="Nakagawa R"/>
            <person name="Tanegashima C"/>
            <person name="Kiyatake I"/>
            <person name="Matsumoto R"/>
            <person name="Murakumo K"/>
            <person name="Nishida K"/>
            <person name="Terakita A"/>
            <person name="Kuratani S"/>
            <person name="Sato K"/>
            <person name="Hyodo S Kuraku.S."/>
        </authorList>
    </citation>
    <scope>NUCLEOTIDE SEQUENCE [LARGE SCALE GENOMIC DNA]</scope>
</reference>
<dbReference type="OMA" id="MWRTYSD"/>
<evidence type="ECO:0000313" key="1">
    <source>
        <dbReference type="EMBL" id="GCC17410.1"/>
    </source>
</evidence>